<dbReference type="OrthoDB" id="423559at2759"/>
<dbReference type="SMART" id="SM00487">
    <property type="entry name" value="DEXDc"/>
    <property type="match status" value="1"/>
</dbReference>
<sequence>MRSAYCLGQFIAPVSPSPPSSNTDHHPQVGFLQRGHQELHVYCAPRQKIGRLSSLASEHLGPLLGPISSCSTLVTSNEFSSSDPGIMKVRAFVVSRRGVPPELRGCVFSRAEDIHRVQMAFRAANIDLTPIWNYNPSVFFDIPQVEFVRTEAHEVTARQPWVTRALCQCRTTLKPHQLTALSFLRNNETADADPMVLWNHPTNAWIHSCVDQTGFNPLGDSTSPRARGSILADDMGLGKTLTALAFILSTFDSAVQFMWESWSHRSSATLVICPLATLTNWESEINIHFEDQAITYHVFHGPHRNQLTRKDFQSAHIVLTTYEMIGTSGNRHPNQYTIESLNLCWYRIVLDKAHLMRNPAANRTLNIQQLNYQFLLCLTGTPVQNCLTDLQSLITTLKMPPWDNDLIWKS</sequence>
<dbReference type="SUPFAM" id="SSF52540">
    <property type="entry name" value="P-loop containing nucleoside triphosphate hydrolases"/>
    <property type="match status" value="1"/>
</dbReference>
<evidence type="ECO:0000256" key="2">
    <source>
        <dbReference type="ARBA" id="ARBA00022801"/>
    </source>
</evidence>
<evidence type="ECO:0000256" key="3">
    <source>
        <dbReference type="ARBA" id="ARBA00022840"/>
    </source>
</evidence>
<dbReference type="GO" id="GO:0008094">
    <property type="term" value="F:ATP-dependent activity, acting on DNA"/>
    <property type="evidence" value="ECO:0007669"/>
    <property type="project" value="TreeGrafter"/>
</dbReference>
<accession>A0A180FYC4</accession>
<dbReference type="PROSITE" id="PS51192">
    <property type="entry name" value="HELICASE_ATP_BIND_1"/>
    <property type="match status" value="1"/>
</dbReference>
<reference evidence="5" key="2">
    <citation type="submission" date="2016-05" db="EMBL/GenBank/DDBJ databases">
        <title>Comparative analysis highlights variable genome content of wheat rusts and divergence of the mating loci.</title>
        <authorList>
            <person name="Cuomo C.A."/>
            <person name="Bakkeren G."/>
            <person name="Szabo L."/>
            <person name="Khalil H."/>
            <person name="Joly D."/>
            <person name="Goldberg J."/>
            <person name="Young S."/>
            <person name="Zeng Q."/>
            <person name="Fellers J."/>
        </authorList>
    </citation>
    <scope>NUCLEOTIDE SEQUENCE [LARGE SCALE GENOMIC DNA]</scope>
    <source>
        <strain evidence="5">1-1 BBBD Race 1</strain>
    </source>
</reference>
<evidence type="ECO:0000256" key="1">
    <source>
        <dbReference type="ARBA" id="ARBA00022741"/>
    </source>
</evidence>
<dbReference type="GO" id="GO:0005524">
    <property type="term" value="F:ATP binding"/>
    <property type="evidence" value="ECO:0007669"/>
    <property type="project" value="UniProtKB-KW"/>
</dbReference>
<dbReference type="PANTHER" id="PTHR45626">
    <property type="entry name" value="TRANSCRIPTION TERMINATION FACTOR 2-RELATED"/>
    <property type="match status" value="1"/>
</dbReference>
<protein>
    <submittedName>
        <fullName evidence="6">Helicase ATP-binding domain-containing protein</fullName>
    </submittedName>
</protein>
<dbReference type="Proteomes" id="UP000005240">
    <property type="component" value="Unassembled WGS sequence"/>
</dbReference>
<dbReference type="InterPro" id="IPR038718">
    <property type="entry name" value="SNF2-like_sf"/>
</dbReference>
<evidence type="ECO:0000313" key="7">
    <source>
        <dbReference type="Proteomes" id="UP000005240"/>
    </source>
</evidence>
<dbReference type="GO" id="GO:0016787">
    <property type="term" value="F:hydrolase activity"/>
    <property type="evidence" value="ECO:0007669"/>
    <property type="project" value="UniProtKB-KW"/>
</dbReference>
<evidence type="ECO:0000313" key="6">
    <source>
        <dbReference type="EnsemblFungi" id="PTTG_30556-t43_1-p1"/>
    </source>
</evidence>
<dbReference type="EnsemblFungi" id="PTTG_30556-t43_1">
    <property type="protein sequence ID" value="PTTG_30556-t43_1-p1"/>
    <property type="gene ID" value="PTTG_30556"/>
</dbReference>
<name>A0A180FYC4_PUCT1</name>
<keyword evidence="2" id="KW-0378">Hydrolase</keyword>
<dbReference type="AlphaFoldDB" id="A0A180FYC4"/>
<dbReference type="VEuPathDB" id="FungiDB:PTTG_30556"/>
<dbReference type="Gene3D" id="3.40.50.10810">
    <property type="entry name" value="Tandem AAA-ATPase domain"/>
    <property type="match status" value="1"/>
</dbReference>
<reference evidence="6" key="4">
    <citation type="submission" date="2025-05" db="UniProtKB">
        <authorList>
            <consortium name="EnsemblFungi"/>
        </authorList>
    </citation>
    <scope>IDENTIFICATION</scope>
    <source>
        <strain evidence="6">isolate 1-1 / race 1 (BBBD)</strain>
    </source>
</reference>
<dbReference type="InterPro" id="IPR000330">
    <property type="entry name" value="SNF2_N"/>
</dbReference>
<dbReference type="STRING" id="630390.A0A180FYC4"/>
<dbReference type="CDD" id="cd18008">
    <property type="entry name" value="DEXDc_SHPRH-like"/>
    <property type="match status" value="1"/>
</dbReference>
<dbReference type="GO" id="GO:0006281">
    <property type="term" value="P:DNA repair"/>
    <property type="evidence" value="ECO:0007669"/>
    <property type="project" value="TreeGrafter"/>
</dbReference>
<reference evidence="5" key="1">
    <citation type="submission" date="2009-11" db="EMBL/GenBank/DDBJ databases">
        <authorList>
            <consortium name="The Broad Institute Genome Sequencing Platform"/>
            <person name="Ward D."/>
            <person name="Feldgarden M."/>
            <person name="Earl A."/>
            <person name="Young S.K."/>
            <person name="Zeng Q."/>
            <person name="Koehrsen M."/>
            <person name="Alvarado L."/>
            <person name="Berlin A."/>
            <person name="Bochicchio J."/>
            <person name="Borenstein D."/>
            <person name="Chapman S.B."/>
            <person name="Chen Z."/>
            <person name="Engels R."/>
            <person name="Freedman E."/>
            <person name="Gellesch M."/>
            <person name="Goldberg J."/>
            <person name="Griggs A."/>
            <person name="Gujja S."/>
            <person name="Heilman E."/>
            <person name="Heiman D."/>
            <person name="Hepburn T."/>
            <person name="Howarth C."/>
            <person name="Jen D."/>
            <person name="Larson L."/>
            <person name="Lewis B."/>
            <person name="Mehta T."/>
            <person name="Park D."/>
            <person name="Pearson M."/>
            <person name="Roberts A."/>
            <person name="Saif S."/>
            <person name="Shea T."/>
            <person name="Shenoy N."/>
            <person name="Sisk P."/>
            <person name="Stolte C."/>
            <person name="Sykes S."/>
            <person name="Thomson T."/>
            <person name="Walk T."/>
            <person name="White J."/>
            <person name="Yandava C."/>
            <person name="Izard J."/>
            <person name="Baranova O.V."/>
            <person name="Blanton J.M."/>
            <person name="Tanner A.C."/>
            <person name="Dewhirst F.E."/>
            <person name="Haas B."/>
            <person name="Nusbaum C."/>
            <person name="Birren B."/>
        </authorList>
    </citation>
    <scope>NUCLEOTIDE SEQUENCE [LARGE SCALE GENOMIC DNA]</scope>
    <source>
        <strain evidence="5">1-1 BBBD Race 1</strain>
    </source>
</reference>
<dbReference type="InterPro" id="IPR027417">
    <property type="entry name" value="P-loop_NTPase"/>
</dbReference>
<reference evidence="6 7" key="3">
    <citation type="journal article" date="2017" name="G3 (Bethesda)">
        <title>Comparative analysis highlights variable genome content of wheat rusts and divergence of the mating loci.</title>
        <authorList>
            <person name="Cuomo C.A."/>
            <person name="Bakkeren G."/>
            <person name="Khalil H.B."/>
            <person name="Panwar V."/>
            <person name="Joly D."/>
            <person name="Linning R."/>
            <person name="Sakthikumar S."/>
            <person name="Song X."/>
            <person name="Adiconis X."/>
            <person name="Fan L."/>
            <person name="Goldberg J.M."/>
            <person name="Levin J.Z."/>
            <person name="Young S."/>
            <person name="Zeng Q."/>
            <person name="Anikster Y."/>
            <person name="Bruce M."/>
            <person name="Wang M."/>
            <person name="Yin C."/>
            <person name="McCallum B."/>
            <person name="Szabo L.J."/>
            <person name="Hulbert S."/>
            <person name="Chen X."/>
            <person name="Fellers J.P."/>
        </authorList>
    </citation>
    <scope>NUCLEOTIDE SEQUENCE</scope>
    <source>
        <strain evidence="7">Isolate 1-1 / race 1 (BBBD)</strain>
        <strain evidence="6">isolate 1-1 / race 1 (BBBD)</strain>
    </source>
</reference>
<evidence type="ECO:0000259" key="4">
    <source>
        <dbReference type="PROSITE" id="PS51192"/>
    </source>
</evidence>
<dbReference type="InterPro" id="IPR050628">
    <property type="entry name" value="SNF2_RAD54_helicase_TF"/>
</dbReference>
<dbReference type="EMBL" id="ADAS02004556">
    <property type="protein sequence ID" value="OAV85390.1"/>
    <property type="molecule type" value="Genomic_DNA"/>
</dbReference>
<keyword evidence="1" id="KW-0547">Nucleotide-binding</keyword>
<evidence type="ECO:0000313" key="5">
    <source>
        <dbReference type="EMBL" id="OAV85390.1"/>
    </source>
</evidence>
<gene>
    <name evidence="5" type="ORF">PTTG_30556</name>
</gene>
<dbReference type="GO" id="GO:0005634">
    <property type="term" value="C:nucleus"/>
    <property type="evidence" value="ECO:0007669"/>
    <property type="project" value="TreeGrafter"/>
</dbReference>
<dbReference type="Pfam" id="PF00176">
    <property type="entry name" value="SNF2-rel_dom"/>
    <property type="match status" value="1"/>
</dbReference>
<dbReference type="PANTHER" id="PTHR45626:SF22">
    <property type="entry name" value="DNA REPAIR PROTEIN RAD5"/>
    <property type="match status" value="1"/>
</dbReference>
<organism evidence="5">
    <name type="scientific">Puccinia triticina (isolate 1-1 / race 1 (BBBD))</name>
    <name type="common">Brown leaf rust fungus</name>
    <dbReference type="NCBI Taxonomy" id="630390"/>
    <lineage>
        <taxon>Eukaryota</taxon>
        <taxon>Fungi</taxon>
        <taxon>Dikarya</taxon>
        <taxon>Basidiomycota</taxon>
        <taxon>Pucciniomycotina</taxon>
        <taxon>Pucciniomycetes</taxon>
        <taxon>Pucciniales</taxon>
        <taxon>Pucciniaceae</taxon>
        <taxon>Puccinia</taxon>
    </lineage>
</organism>
<keyword evidence="7" id="KW-1185">Reference proteome</keyword>
<dbReference type="InterPro" id="IPR014001">
    <property type="entry name" value="Helicase_ATP-bd"/>
</dbReference>
<feature type="domain" description="Helicase ATP-binding" evidence="4">
    <location>
        <begin position="220"/>
        <end position="400"/>
    </location>
</feature>
<keyword evidence="3" id="KW-0067">ATP-binding</keyword>
<proteinExistence type="predicted"/>